<organism evidence="2 3">
    <name type="scientific">Photobacterium galatheae</name>
    <dbReference type="NCBI Taxonomy" id="1654360"/>
    <lineage>
        <taxon>Bacteria</taxon>
        <taxon>Pseudomonadati</taxon>
        <taxon>Pseudomonadota</taxon>
        <taxon>Gammaproteobacteria</taxon>
        <taxon>Vibrionales</taxon>
        <taxon>Vibrionaceae</taxon>
        <taxon>Photobacterium</taxon>
    </lineage>
</organism>
<proteinExistence type="predicted"/>
<comment type="caution">
    <text evidence="2">The sequence shown here is derived from an EMBL/GenBank/DDBJ whole genome shotgun (WGS) entry which is preliminary data.</text>
</comment>
<dbReference type="Pfam" id="PF03861">
    <property type="entry name" value="ANTAR"/>
    <property type="match status" value="1"/>
</dbReference>
<dbReference type="InterPro" id="IPR011006">
    <property type="entry name" value="CheY-like_superfamily"/>
</dbReference>
<sequence>MTKVKPDMKKIVVCSDCTREQARLTGKLAGTYDDVTGCGFSRLTELVSQAQSAVLVKSSVLVISWARADAELRHMVSQAGCLGWPLVVMIRQLEPQDIQRLPGPNGYVLLPGDSATALSVWVERAWQVRQAQCQLKKELVTLSRRLEERRLIEQAKGLLMKLHGLDESEAYKLLRNAAMQQSLSLGQIAKNLMISLNR</sequence>
<dbReference type="Proteomes" id="UP000027192">
    <property type="component" value="Unassembled WGS sequence"/>
</dbReference>
<evidence type="ECO:0000313" key="3">
    <source>
        <dbReference type="Proteomes" id="UP000027192"/>
    </source>
</evidence>
<feature type="domain" description="ANTAR" evidence="1">
    <location>
        <begin position="132"/>
        <end position="193"/>
    </location>
</feature>
<accession>A0A066RR36</accession>
<gene>
    <name evidence="2" type="ORF">EA58_20575</name>
</gene>
<dbReference type="SMART" id="SM01012">
    <property type="entry name" value="ANTAR"/>
    <property type="match status" value="1"/>
</dbReference>
<reference evidence="2 3" key="1">
    <citation type="submission" date="2014-04" db="EMBL/GenBank/DDBJ databases">
        <title>Draft genome sequence of Photobacterium halotolerans S2753: a solonamide, ngercheumicin and holomycin producer.</title>
        <authorList>
            <person name="Machado H.R."/>
            <person name="Gram L."/>
        </authorList>
    </citation>
    <scope>NUCLEOTIDE SEQUENCE [LARGE SCALE GENOMIC DNA]</scope>
    <source>
        <strain evidence="2 3">S2753</strain>
    </source>
</reference>
<dbReference type="Gene3D" id="1.10.10.10">
    <property type="entry name" value="Winged helix-like DNA-binding domain superfamily/Winged helix DNA-binding domain"/>
    <property type="match status" value="1"/>
</dbReference>
<dbReference type="AlphaFoldDB" id="A0A066RR36"/>
<dbReference type="InterPro" id="IPR036388">
    <property type="entry name" value="WH-like_DNA-bd_sf"/>
</dbReference>
<evidence type="ECO:0000259" key="1">
    <source>
        <dbReference type="PROSITE" id="PS50921"/>
    </source>
</evidence>
<name>A0A066RR36_9GAMM</name>
<dbReference type="InterPro" id="IPR005561">
    <property type="entry name" value="ANTAR"/>
</dbReference>
<dbReference type="PROSITE" id="PS50921">
    <property type="entry name" value="ANTAR"/>
    <property type="match status" value="1"/>
</dbReference>
<protein>
    <recommendedName>
        <fullName evidence="1">ANTAR domain-containing protein</fullName>
    </recommendedName>
</protein>
<evidence type="ECO:0000313" key="2">
    <source>
        <dbReference type="EMBL" id="KDM89848.1"/>
    </source>
</evidence>
<keyword evidence="3" id="KW-1185">Reference proteome</keyword>
<dbReference type="STRING" id="1654360.EA58_20575"/>
<dbReference type="SUPFAM" id="SSF52172">
    <property type="entry name" value="CheY-like"/>
    <property type="match status" value="1"/>
</dbReference>
<dbReference type="EMBL" id="JMIB01000043">
    <property type="protein sequence ID" value="KDM89848.1"/>
    <property type="molecule type" value="Genomic_DNA"/>
</dbReference>
<dbReference type="GO" id="GO:0003723">
    <property type="term" value="F:RNA binding"/>
    <property type="evidence" value="ECO:0007669"/>
    <property type="project" value="InterPro"/>
</dbReference>